<dbReference type="Proteomes" id="UP000075321">
    <property type="component" value="Unassembled WGS sequence"/>
</dbReference>
<evidence type="ECO:0000256" key="1">
    <source>
        <dbReference type="SAM" id="Phobius"/>
    </source>
</evidence>
<keyword evidence="1" id="KW-0812">Transmembrane</keyword>
<organism evidence="2 3">
    <name type="scientific">Halalkalicoccus paucihalophilus</name>
    <dbReference type="NCBI Taxonomy" id="1008153"/>
    <lineage>
        <taxon>Archaea</taxon>
        <taxon>Methanobacteriati</taxon>
        <taxon>Methanobacteriota</taxon>
        <taxon>Stenosarchaea group</taxon>
        <taxon>Halobacteria</taxon>
        <taxon>Halobacteriales</taxon>
        <taxon>Halococcaceae</taxon>
        <taxon>Halalkalicoccus</taxon>
    </lineage>
</organism>
<name>A0A151AJ37_9EURY</name>
<sequence length="184" mass="21527">MKKHRKEMMSHLQGDLYVYPFMLFPQKHDIQNSWFDQTVPYPISEGEYAEQNSIIKRKAKKNMKQIYENFRELEDIDTKGVYTFYDILLQFRTWANYKHGGVFSLLYGEGYKKAIDDALRLLAFVGLAIAEVGIIMSQGYEYFEDMLDAFRASASDGVSDSDKIVNKRAEAYKRTYSESKFNLI</sequence>
<keyword evidence="1" id="KW-0472">Membrane</keyword>
<comment type="caution">
    <text evidence="2">The sequence shown here is derived from an EMBL/GenBank/DDBJ whole genome shotgun (WGS) entry which is preliminary data.</text>
</comment>
<keyword evidence="1" id="KW-1133">Transmembrane helix</keyword>
<keyword evidence="3" id="KW-1185">Reference proteome</keyword>
<dbReference type="AlphaFoldDB" id="A0A151AJ37"/>
<dbReference type="PATRIC" id="fig|1008153.3.peg.314"/>
<protein>
    <submittedName>
        <fullName evidence="2">Uncharacterized protein</fullName>
    </submittedName>
</protein>
<reference evidence="2 3" key="1">
    <citation type="submission" date="2016-02" db="EMBL/GenBank/DDBJ databases">
        <title>Genome sequence of Halalkalicoccus paucihalophilus DSM 24557.</title>
        <authorList>
            <person name="Poehlein A."/>
            <person name="Daniel R."/>
        </authorList>
    </citation>
    <scope>NUCLEOTIDE SEQUENCE [LARGE SCALE GENOMIC DNA]</scope>
    <source>
        <strain evidence="2 3">DSM 24557</strain>
    </source>
</reference>
<dbReference type="EMBL" id="LTAZ01000001">
    <property type="protein sequence ID" value="KYH27643.1"/>
    <property type="molecule type" value="Genomic_DNA"/>
</dbReference>
<feature type="transmembrane region" description="Helical" evidence="1">
    <location>
        <begin position="121"/>
        <end position="140"/>
    </location>
</feature>
<evidence type="ECO:0000313" key="3">
    <source>
        <dbReference type="Proteomes" id="UP000075321"/>
    </source>
</evidence>
<dbReference type="OrthoDB" id="345948at2157"/>
<accession>A0A151AJ37</accession>
<proteinExistence type="predicted"/>
<gene>
    <name evidence="2" type="ORF">HAPAU_03110</name>
</gene>
<dbReference type="RefSeq" id="WP_157078405.1">
    <property type="nucleotide sequence ID" value="NZ_LTAZ01000001.1"/>
</dbReference>
<evidence type="ECO:0000313" key="2">
    <source>
        <dbReference type="EMBL" id="KYH27643.1"/>
    </source>
</evidence>